<sequence>MARKKEIFRTASSQVIVQKIRRMISVGTMQDTTEEPPVERLPDEFTHLKIRDVRSFAVGIVFICSISTCTGMLYNVTHRTESPTFYGPTLMLTIRAFYRIFTFPIFVALRWLYELVFGMFGKLRRRSLTAIIRDGAYMYGRPITITKFLVDICLLGSLTALNNILMFLPLFTMYSIGSYASLGAMSIVFVFFLSAFFLQGEVTSIKIFGAVLFLSAGTLLLLVEVIYNTEKWQQSVLVSAGAITTAVYQITFKRRVGGTTNLGRISFSVSLLAMVSMVLLWPAALGLKLVGIERWDIYNLPLEMLGKTSAAAWALVFLVNLGVSWTNPVFTSIGFLCVIPLSYMFNDIWNDRQPYGAIELTGSSLLALGYLILVFGDVLDWEHFKYEWKQIRGNTKWIWKKAEHVADRQVVREFKVAESSDNRPRQSIFELATRRVPDSPRENFSQLPVPGKFRRVTSTAVAPNVNGLQVRTGSSS</sequence>
<evidence type="ECO:0000313" key="3">
    <source>
        <dbReference type="Proteomes" id="UP000186922"/>
    </source>
</evidence>
<feature type="transmembrane region" description="Helical" evidence="1">
    <location>
        <begin position="176"/>
        <end position="198"/>
    </location>
</feature>
<dbReference type="PANTHER" id="PTHR19346">
    <property type="entry name" value="SUGAR PHOSPHATE TRANSPORTER DOMAIN-CONTAINING PROTEIN"/>
    <property type="match status" value="1"/>
</dbReference>
<keyword evidence="1" id="KW-0812">Transmembrane</keyword>
<evidence type="ECO:0008006" key="4">
    <source>
        <dbReference type="Google" id="ProtNLM"/>
    </source>
</evidence>
<dbReference type="PANTHER" id="PTHR19346:SF4">
    <property type="entry name" value="SUGAR PHOSPHATE TRANSPORTER DOMAIN-CONTAINING PROTEIN"/>
    <property type="match status" value="1"/>
</dbReference>
<keyword evidence="1" id="KW-0472">Membrane</keyword>
<feature type="transmembrane region" description="Helical" evidence="1">
    <location>
        <begin position="329"/>
        <end position="345"/>
    </location>
</feature>
<dbReference type="InterPro" id="IPR026505">
    <property type="entry name" value="Solute_c_fam_35_mem_F3/F4"/>
</dbReference>
<comment type="caution">
    <text evidence="2">The sequence shown here is derived from an EMBL/GenBank/DDBJ whole genome shotgun (WGS) entry which is preliminary data.</text>
</comment>
<dbReference type="Proteomes" id="UP000186922">
    <property type="component" value="Unassembled WGS sequence"/>
</dbReference>
<feature type="transmembrane region" description="Helical" evidence="1">
    <location>
        <begin position="232"/>
        <end position="250"/>
    </location>
</feature>
<feature type="transmembrane region" description="Helical" evidence="1">
    <location>
        <begin position="56"/>
        <end position="76"/>
    </location>
</feature>
<accession>A0A1D1VTT6</accession>
<feature type="transmembrane region" description="Helical" evidence="1">
    <location>
        <begin position="357"/>
        <end position="379"/>
    </location>
</feature>
<dbReference type="OrthoDB" id="10062838at2759"/>
<evidence type="ECO:0000313" key="2">
    <source>
        <dbReference type="EMBL" id="GAV04306.1"/>
    </source>
</evidence>
<dbReference type="EMBL" id="BDGG01000010">
    <property type="protein sequence ID" value="GAV04306.1"/>
    <property type="molecule type" value="Genomic_DNA"/>
</dbReference>
<keyword evidence="1" id="KW-1133">Transmembrane helix</keyword>
<evidence type="ECO:0000256" key="1">
    <source>
        <dbReference type="SAM" id="Phobius"/>
    </source>
</evidence>
<feature type="transmembrane region" description="Helical" evidence="1">
    <location>
        <begin position="262"/>
        <end position="284"/>
    </location>
</feature>
<feature type="transmembrane region" description="Helical" evidence="1">
    <location>
        <begin position="205"/>
        <end position="226"/>
    </location>
</feature>
<reference evidence="2 3" key="1">
    <citation type="journal article" date="2016" name="Nat. Commun.">
        <title>Extremotolerant tardigrade genome and improved radiotolerance of human cultured cells by tardigrade-unique protein.</title>
        <authorList>
            <person name="Hashimoto T."/>
            <person name="Horikawa D.D."/>
            <person name="Saito Y."/>
            <person name="Kuwahara H."/>
            <person name="Kozuka-Hata H."/>
            <person name="Shin-I T."/>
            <person name="Minakuchi Y."/>
            <person name="Ohishi K."/>
            <person name="Motoyama A."/>
            <person name="Aizu T."/>
            <person name="Enomoto A."/>
            <person name="Kondo K."/>
            <person name="Tanaka S."/>
            <person name="Hara Y."/>
            <person name="Koshikawa S."/>
            <person name="Sagara H."/>
            <person name="Miura T."/>
            <person name="Yokobori S."/>
            <person name="Miyagawa K."/>
            <person name="Suzuki Y."/>
            <person name="Kubo T."/>
            <person name="Oyama M."/>
            <person name="Kohara Y."/>
            <person name="Fujiyama A."/>
            <person name="Arakawa K."/>
            <person name="Katayama T."/>
            <person name="Toyoda A."/>
            <person name="Kunieda T."/>
        </authorList>
    </citation>
    <scope>NUCLEOTIDE SEQUENCE [LARGE SCALE GENOMIC DNA]</scope>
    <source>
        <strain evidence="2 3">YOKOZUNA-1</strain>
    </source>
</reference>
<name>A0A1D1VTT6_RAMVA</name>
<feature type="transmembrane region" description="Helical" evidence="1">
    <location>
        <begin position="96"/>
        <end position="117"/>
    </location>
</feature>
<organism evidence="2 3">
    <name type="scientific">Ramazzottius varieornatus</name>
    <name type="common">Water bear</name>
    <name type="synonym">Tardigrade</name>
    <dbReference type="NCBI Taxonomy" id="947166"/>
    <lineage>
        <taxon>Eukaryota</taxon>
        <taxon>Metazoa</taxon>
        <taxon>Ecdysozoa</taxon>
        <taxon>Tardigrada</taxon>
        <taxon>Eutardigrada</taxon>
        <taxon>Parachela</taxon>
        <taxon>Hypsibioidea</taxon>
        <taxon>Ramazzottiidae</taxon>
        <taxon>Ramazzottius</taxon>
    </lineage>
</organism>
<feature type="transmembrane region" description="Helical" evidence="1">
    <location>
        <begin position="148"/>
        <end position="170"/>
    </location>
</feature>
<proteinExistence type="predicted"/>
<dbReference type="AlphaFoldDB" id="A0A1D1VTT6"/>
<gene>
    <name evidence="2" type="primary">RvY_14608-1</name>
    <name evidence="2" type="synonym">RvY_14608.1</name>
    <name evidence="2" type="ORF">RvY_14608</name>
</gene>
<protein>
    <recommendedName>
        <fullName evidence="4">EamA domain-containing protein</fullName>
    </recommendedName>
</protein>
<keyword evidence="3" id="KW-1185">Reference proteome</keyword>